<dbReference type="GO" id="GO:0016491">
    <property type="term" value="F:oxidoreductase activity"/>
    <property type="evidence" value="ECO:0007669"/>
    <property type="project" value="InterPro"/>
</dbReference>
<keyword evidence="1" id="KW-0285">Flavoprotein</keyword>
<reference evidence="4 5" key="1">
    <citation type="submission" date="2019-12" db="EMBL/GenBank/DDBJ databases">
        <title>Sporaefaciens musculi gen. nov., sp. nov., a novel bacterium isolated from the caecum of an obese mouse.</title>
        <authorList>
            <person name="Rasmussen T.S."/>
            <person name="Streidl T."/>
            <person name="Hitch T.C.A."/>
            <person name="Wortmann E."/>
            <person name="Deptula P."/>
            <person name="Hansen M."/>
            <person name="Nielsen D.S."/>
            <person name="Clavel T."/>
            <person name="Vogensen F.K."/>
        </authorList>
    </citation>
    <scope>NUCLEOTIDE SEQUENCE [LARGE SCALE GENOMIC DNA]</scope>
    <source>
        <strain evidence="4 5">WCA-9-b2</strain>
    </source>
</reference>
<sequence>MKVLLINGSPHAKGSTYTALNEMEKIFAENGIETELIHVGNQNIRGCIACGSCKKTGKCAFDDLVNETAGKFKECDGLVVGSPVYYASANATVIAFLDRLFYSAHFDKTMKVGASVVSARRGGLSATFDELNKYFTISGMPVASSQYWNSIHGNNADEALKDREGLQVMRTLAGNMSFLMKSIALGKKEYGLPEKEEKEWTNFIR</sequence>
<dbReference type="InterPro" id="IPR029039">
    <property type="entry name" value="Flavoprotein-like_sf"/>
</dbReference>
<keyword evidence="2" id="KW-0288">FMN</keyword>
<dbReference type="Gene3D" id="3.40.50.360">
    <property type="match status" value="1"/>
</dbReference>
<dbReference type="InterPro" id="IPR051796">
    <property type="entry name" value="ISF_SsuE-like"/>
</dbReference>
<dbReference type="PANTHER" id="PTHR43278">
    <property type="entry name" value="NAD(P)H-DEPENDENT FMN-CONTAINING OXIDOREDUCTASE YWQN-RELATED"/>
    <property type="match status" value="1"/>
</dbReference>
<gene>
    <name evidence="4" type="ORF">GN277_23170</name>
</gene>
<dbReference type="Pfam" id="PF03358">
    <property type="entry name" value="FMN_red"/>
    <property type="match status" value="1"/>
</dbReference>
<evidence type="ECO:0000313" key="5">
    <source>
        <dbReference type="Proteomes" id="UP000460412"/>
    </source>
</evidence>
<name>A0A7X3MKY7_9FIRM</name>
<organism evidence="4 5">
    <name type="scientific">Sporofaciens musculi</name>
    <dbReference type="NCBI Taxonomy" id="2681861"/>
    <lineage>
        <taxon>Bacteria</taxon>
        <taxon>Bacillati</taxon>
        <taxon>Bacillota</taxon>
        <taxon>Clostridia</taxon>
        <taxon>Lachnospirales</taxon>
        <taxon>Lachnospiraceae</taxon>
        <taxon>Sporofaciens</taxon>
    </lineage>
</organism>
<comment type="caution">
    <text evidence="4">The sequence shown here is derived from an EMBL/GenBank/DDBJ whole genome shotgun (WGS) entry which is preliminary data.</text>
</comment>
<accession>A0A7X3MKY7</accession>
<dbReference type="PANTHER" id="PTHR43278:SF4">
    <property type="entry name" value="NAD(P)H-DEPENDENT FMN-CONTAINING OXIDOREDUCTASE YWQN-RELATED"/>
    <property type="match status" value="1"/>
</dbReference>
<feature type="domain" description="NADPH-dependent FMN reductase-like" evidence="3">
    <location>
        <begin position="1"/>
        <end position="150"/>
    </location>
</feature>
<evidence type="ECO:0000259" key="3">
    <source>
        <dbReference type="Pfam" id="PF03358"/>
    </source>
</evidence>
<evidence type="ECO:0000256" key="1">
    <source>
        <dbReference type="ARBA" id="ARBA00022630"/>
    </source>
</evidence>
<dbReference type="RefSeq" id="WP_159754369.1">
    <property type="nucleotide sequence ID" value="NZ_CATIFW010000110.1"/>
</dbReference>
<dbReference type="EMBL" id="WUQX01000001">
    <property type="protein sequence ID" value="MXP78152.1"/>
    <property type="molecule type" value="Genomic_DNA"/>
</dbReference>
<keyword evidence="5" id="KW-1185">Reference proteome</keyword>
<dbReference type="InterPro" id="IPR005025">
    <property type="entry name" value="FMN_Rdtase-like_dom"/>
</dbReference>
<dbReference type="SUPFAM" id="SSF52218">
    <property type="entry name" value="Flavoproteins"/>
    <property type="match status" value="1"/>
</dbReference>
<evidence type="ECO:0000313" key="4">
    <source>
        <dbReference type="EMBL" id="MXP78152.1"/>
    </source>
</evidence>
<evidence type="ECO:0000256" key="2">
    <source>
        <dbReference type="ARBA" id="ARBA00022643"/>
    </source>
</evidence>
<proteinExistence type="predicted"/>
<dbReference type="AlphaFoldDB" id="A0A7X3MKY7"/>
<dbReference type="Proteomes" id="UP000460412">
    <property type="component" value="Unassembled WGS sequence"/>
</dbReference>
<protein>
    <submittedName>
        <fullName evidence="4">Flavodoxin family protein</fullName>
    </submittedName>
</protein>